<accession>A0ACC0CWM8</accession>
<gene>
    <name evidence="1" type="ORF">F4821DRAFT_242121</name>
</gene>
<dbReference type="Proteomes" id="UP001497680">
    <property type="component" value="Unassembled WGS sequence"/>
</dbReference>
<comment type="caution">
    <text evidence="1">The sequence shown here is derived from an EMBL/GenBank/DDBJ whole genome shotgun (WGS) entry which is preliminary data.</text>
</comment>
<organism evidence="1 2">
    <name type="scientific">Hypoxylon rubiginosum</name>
    <dbReference type="NCBI Taxonomy" id="110542"/>
    <lineage>
        <taxon>Eukaryota</taxon>
        <taxon>Fungi</taxon>
        <taxon>Dikarya</taxon>
        <taxon>Ascomycota</taxon>
        <taxon>Pezizomycotina</taxon>
        <taxon>Sordariomycetes</taxon>
        <taxon>Xylariomycetidae</taxon>
        <taxon>Xylariales</taxon>
        <taxon>Hypoxylaceae</taxon>
        <taxon>Hypoxylon</taxon>
    </lineage>
</organism>
<reference evidence="1 2" key="1">
    <citation type="journal article" date="2022" name="New Phytol.">
        <title>Ecological generalism drives hyperdiversity of secondary metabolite gene clusters in xylarialean endophytes.</title>
        <authorList>
            <person name="Franco M.E.E."/>
            <person name="Wisecaver J.H."/>
            <person name="Arnold A.E."/>
            <person name="Ju Y.M."/>
            <person name="Slot J.C."/>
            <person name="Ahrendt S."/>
            <person name="Moore L.P."/>
            <person name="Eastman K.E."/>
            <person name="Scott K."/>
            <person name="Konkel Z."/>
            <person name="Mondo S.J."/>
            <person name="Kuo A."/>
            <person name="Hayes R.D."/>
            <person name="Haridas S."/>
            <person name="Andreopoulos B."/>
            <person name="Riley R."/>
            <person name="LaButti K."/>
            <person name="Pangilinan J."/>
            <person name="Lipzen A."/>
            <person name="Amirebrahimi M."/>
            <person name="Yan J."/>
            <person name="Adam C."/>
            <person name="Keymanesh K."/>
            <person name="Ng V."/>
            <person name="Louie K."/>
            <person name="Northen T."/>
            <person name="Drula E."/>
            <person name="Henrissat B."/>
            <person name="Hsieh H.M."/>
            <person name="Youens-Clark K."/>
            <person name="Lutzoni F."/>
            <person name="Miadlikowska J."/>
            <person name="Eastwood D.C."/>
            <person name="Hamelin R.C."/>
            <person name="Grigoriev I.V."/>
            <person name="U'Ren J.M."/>
        </authorList>
    </citation>
    <scope>NUCLEOTIDE SEQUENCE [LARGE SCALE GENOMIC DNA]</scope>
    <source>
        <strain evidence="1 2">ER1909</strain>
    </source>
</reference>
<dbReference type="EMBL" id="MU394333">
    <property type="protein sequence ID" value="KAI6084695.1"/>
    <property type="molecule type" value="Genomic_DNA"/>
</dbReference>
<sequence>MQAAHDPQTTATQLVGDLASEIKGKVVLTTGVSPKGLGAIFVEAIARAQPALLILAARNPAKAKQTAEAVKAVDSSVQTRVLELDVGSLATARSAANEVNSWADVPKIDVLVNNAGIMAVEFKLSPDGYESQLATNHLGPFLFTNLIMGKILASKSPRIVNVSSDGHRLNPIRWDDLNFENGSNYNKWHAYGQSKTANMLFTLSLAEKLGGRGLQAYSLHPGVVGTNLDDNIDWNEDASSLRAVDRAWGNKEGWADFKWKTPDRGAATHVYAAFDPNIKDHNGAYLEDSHVADPLVETVKPWGTSKVEAGRLWKLSEKLVGQQFHY</sequence>
<proteinExistence type="predicted"/>
<name>A0ACC0CWM8_9PEZI</name>
<keyword evidence="2" id="KW-1185">Reference proteome</keyword>
<protein>
    <submittedName>
        <fullName evidence="1">WW domain-containing oxidoreductase</fullName>
    </submittedName>
</protein>
<evidence type="ECO:0000313" key="2">
    <source>
        <dbReference type="Proteomes" id="UP001497680"/>
    </source>
</evidence>
<evidence type="ECO:0000313" key="1">
    <source>
        <dbReference type="EMBL" id="KAI6084695.1"/>
    </source>
</evidence>